<dbReference type="OrthoDB" id="581042at2"/>
<dbReference type="Pfam" id="PF14022">
    <property type="entry name" value="DUF4238"/>
    <property type="match status" value="1"/>
</dbReference>
<name>A0A3R5ZNM7_9FIRM</name>
<sequence length="333" mass="38669">MPNGSNRTRKQHYVPQVYLRGFAPQYLKTDSEKNKIAKSTYGVFYYDLEERKQSKIAVPVNSICIEKDLYEVTGKSGEIVYDNRLENRFSRLESRYAELRTNIKNKAFIKENYKTNSFLTSDEKLHLMGYMTIQLLRTPTFLSLALKVAKEVWKNDKSEEQLKNIVRIQCLSFIDTYCRNDEKYVDNNKKFVGISDNQFEILGSIIGPMVGMSFMIGVDNKSRLITSDNPVYIRNSNKECLMKGEVVQNDEIIFPITASLCLIMVGGENKDKYPKNCLFEITDEWRKHIFEAMCRTTDRKIFSNHKFDKDELKIIDGVLNDKAKGDTECHILT</sequence>
<dbReference type="AlphaFoldDB" id="A0A3R5ZNM7"/>
<evidence type="ECO:0000313" key="2">
    <source>
        <dbReference type="Proteomes" id="UP000283295"/>
    </source>
</evidence>
<protein>
    <submittedName>
        <fullName evidence="1">DUF4238 domain-containing protein</fullName>
    </submittedName>
</protein>
<reference evidence="1 2" key="1">
    <citation type="submission" date="2018-08" db="EMBL/GenBank/DDBJ databases">
        <title>A genome reference for cultivated species of the human gut microbiota.</title>
        <authorList>
            <person name="Zou Y."/>
            <person name="Xue W."/>
            <person name="Luo G."/>
        </authorList>
    </citation>
    <scope>NUCLEOTIDE SEQUENCE [LARGE SCALE GENOMIC DNA]</scope>
    <source>
        <strain evidence="1 2">AF22-21</strain>
    </source>
</reference>
<comment type="caution">
    <text evidence="1">The sequence shown here is derived from an EMBL/GenBank/DDBJ whole genome shotgun (WGS) entry which is preliminary data.</text>
</comment>
<organism evidence="1 2">
    <name type="scientific">Coprococcus eutactus</name>
    <dbReference type="NCBI Taxonomy" id="33043"/>
    <lineage>
        <taxon>Bacteria</taxon>
        <taxon>Bacillati</taxon>
        <taxon>Bacillota</taxon>
        <taxon>Clostridia</taxon>
        <taxon>Lachnospirales</taxon>
        <taxon>Lachnospiraceae</taxon>
        <taxon>Coprococcus</taxon>
    </lineage>
</organism>
<dbReference type="InterPro" id="IPR025332">
    <property type="entry name" value="DUF4238"/>
</dbReference>
<dbReference type="EMBL" id="QRVK01000018">
    <property type="protein sequence ID" value="RGS41716.1"/>
    <property type="molecule type" value="Genomic_DNA"/>
</dbReference>
<evidence type="ECO:0000313" key="1">
    <source>
        <dbReference type="EMBL" id="RGS41716.1"/>
    </source>
</evidence>
<proteinExistence type="predicted"/>
<gene>
    <name evidence="1" type="ORF">DWX94_08375</name>
</gene>
<dbReference type="Proteomes" id="UP000283295">
    <property type="component" value="Unassembled WGS sequence"/>
</dbReference>
<accession>A0A3R5ZNM7</accession>